<gene>
    <name evidence="2" type="ORF">GBL_2182</name>
</gene>
<comment type="caution">
    <text evidence="2">The sequence shown here is derived from an EMBL/GenBank/DDBJ whole genome shotgun (WGS) entry which is preliminary data.</text>
</comment>
<sequence>MFPKSTLREGSNMKRIELKSVVLPNGETIGYREREGGEKHVLLVHGNMVSSKHWDLMFEQMDETYKLYAIDLRGQGISSYTRPIHSLKDFSEDVKQFVDMLGLKTFSLVGWSMGGGVCMQFAADYPDQVEKLVLLASVSTRGYPFYKVDERGQPILTERLRTKEEIARDPLRSVPITDAYRRKDKHFLRQLFNATMYVHNQPSPERYEVYLDEVLMQRNLLDVYHALNHFNISHFDNGLTKGTGEVDRIVAPTLVVWGEHDQVVTKSMQEEIVHDFGGRAKFTILSNAGHSPFTDNLEELLQELQSFLS</sequence>
<dbReference type="InterPro" id="IPR000073">
    <property type="entry name" value="AB_hydrolase_1"/>
</dbReference>
<dbReference type="PANTHER" id="PTHR43798">
    <property type="entry name" value="MONOACYLGLYCEROL LIPASE"/>
    <property type="match status" value="1"/>
</dbReference>
<dbReference type="PANTHER" id="PTHR43798:SF33">
    <property type="entry name" value="HYDROLASE, PUTATIVE (AFU_ORTHOLOGUE AFUA_2G14860)-RELATED"/>
    <property type="match status" value="1"/>
</dbReference>
<evidence type="ECO:0000313" key="2">
    <source>
        <dbReference type="EMBL" id="GAD13965.1"/>
    </source>
</evidence>
<protein>
    <submittedName>
        <fullName evidence="2">Alpha/beta hydrolase fold protein</fullName>
    </submittedName>
</protein>
<dbReference type="SUPFAM" id="SSF53474">
    <property type="entry name" value="alpha/beta-Hydrolases"/>
    <property type="match status" value="1"/>
</dbReference>
<dbReference type="EMBL" id="BASG01000021">
    <property type="protein sequence ID" value="GAD13965.1"/>
    <property type="molecule type" value="Genomic_DNA"/>
</dbReference>
<name>U2X503_GEOKU</name>
<dbReference type="InterPro" id="IPR029058">
    <property type="entry name" value="AB_hydrolase_fold"/>
</dbReference>
<accession>U2X503</accession>
<dbReference type="AlphaFoldDB" id="U2X503"/>
<evidence type="ECO:0000313" key="3">
    <source>
        <dbReference type="Proteomes" id="UP000016424"/>
    </source>
</evidence>
<dbReference type="GO" id="GO:0016787">
    <property type="term" value="F:hydrolase activity"/>
    <property type="evidence" value="ECO:0007669"/>
    <property type="project" value="UniProtKB-KW"/>
</dbReference>
<reference evidence="3" key="1">
    <citation type="journal article" date="2013" name="Genome">
        <title>Draft Genome Sequence of Geobacillus kaustophilus GBlys, a Lysogenic Strain with Bacteriophage phiOH2.</title>
        <authorList>
            <person name="Doi K."/>
            <person name="Mori K."/>
            <person name="Martono H."/>
            <person name="Nagayoshi Y."/>
            <person name="Fujino Y."/>
            <person name="Tashiro K."/>
            <person name="Kuhara S."/>
            <person name="Ohshima T."/>
        </authorList>
    </citation>
    <scope>NUCLEOTIDE SEQUENCE [LARGE SCALE GENOMIC DNA]</scope>
    <source>
        <strain evidence="3">GBlys</strain>
    </source>
</reference>
<keyword evidence="2" id="KW-0378">Hydrolase</keyword>
<proteinExistence type="predicted"/>
<dbReference type="InterPro" id="IPR050266">
    <property type="entry name" value="AB_hydrolase_sf"/>
</dbReference>
<dbReference type="PRINTS" id="PR00412">
    <property type="entry name" value="EPOXHYDRLASE"/>
</dbReference>
<dbReference type="InterPro" id="IPR000639">
    <property type="entry name" value="Epox_hydrolase-like"/>
</dbReference>
<feature type="domain" description="AB hydrolase-1" evidence="1">
    <location>
        <begin position="39"/>
        <end position="296"/>
    </location>
</feature>
<organism evidence="2 3">
    <name type="scientific">Geobacillus kaustophilus GBlys</name>
    <dbReference type="NCBI Taxonomy" id="1337888"/>
    <lineage>
        <taxon>Bacteria</taxon>
        <taxon>Bacillati</taxon>
        <taxon>Bacillota</taxon>
        <taxon>Bacilli</taxon>
        <taxon>Bacillales</taxon>
        <taxon>Anoxybacillaceae</taxon>
        <taxon>Geobacillus</taxon>
        <taxon>Geobacillus thermoleovorans group</taxon>
    </lineage>
</organism>
<dbReference type="GO" id="GO:0016020">
    <property type="term" value="C:membrane"/>
    <property type="evidence" value="ECO:0007669"/>
    <property type="project" value="TreeGrafter"/>
</dbReference>
<dbReference type="PRINTS" id="PR00111">
    <property type="entry name" value="ABHYDROLASE"/>
</dbReference>
<evidence type="ECO:0000259" key="1">
    <source>
        <dbReference type="Pfam" id="PF00561"/>
    </source>
</evidence>
<dbReference type="Proteomes" id="UP000016424">
    <property type="component" value="Unassembled WGS sequence"/>
</dbReference>
<dbReference type="Gene3D" id="3.40.50.1820">
    <property type="entry name" value="alpha/beta hydrolase"/>
    <property type="match status" value="1"/>
</dbReference>
<dbReference type="Pfam" id="PF00561">
    <property type="entry name" value="Abhydrolase_1"/>
    <property type="match status" value="1"/>
</dbReference>